<sequence>MTPVLVATDLDGTVLFSERAMGATRPDPARLTPVDIAGDHIYAHMTDTVIAGWTRLAEAGAVLPATTRSVPQYTRLRLPGPPPRYAVVCNGARILVDGSSDPGWEREVRTALREAASFAAVERQCAAWRDERDFASLRAVENFFVYFTVTVREDWLEPFAGEVADWCGERGWRASLQGRKLYLLPDALDKAAAVAEVARRVDAGRVVAGGDSLLDQRMLAAADAAIRPAHGELHVTGYSAPNCRTTAGHGAAAGDEIMDWYAEEVGTHRVARIA</sequence>
<name>A0A8J4EC54_9ACTN</name>
<dbReference type="AlphaFoldDB" id="A0A8J4EC54"/>
<dbReference type="RefSeq" id="WP_203929097.1">
    <property type="nucleotide sequence ID" value="NZ_BOPH01000055.1"/>
</dbReference>
<comment type="caution">
    <text evidence="1">The sequence shown here is derived from an EMBL/GenBank/DDBJ whole genome shotgun (WGS) entry which is preliminary data.</text>
</comment>
<dbReference type="InterPro" id="IPR036412">
    <property type="entry name" value="HAD-like_sf"/>
</dbReference>
<gene>
    <name evidence="1" type="ORF">Voc01_040800</name>
</gene>
<dbReference type="Proteomes" id="UP000635606">
    <property type="component" value="Unassembled WGS sequence"/>
</dbReference>
<evidence type="ECO:0000313" key="2">
    <source>
        <dbReference type="Proteomes" id="UP000635606"/>
    </source>
</evidence>
<reference evidence="1" key="1">
    <citation type="submission" date="2021-01" db="EMBL/GenBank/DDBJ databases">
        <title>Whole genome shotgun sequence of Virgisporangium ochraceum NBRC 16418.</title>
        <authorList>
            <person name="Komaki H."/>
            <person name="Tamura T."/>
        </authorList>
    </citation>
    <scope>NUCLEOTIDE SEQUENCE</scope>
    <source>
        <strain evidence="1">NBRC 16418</strain>
    </source>
</reference>
<organism evidence="1 2">
    <name type="scientific">Virgisporangium ochraceum</name>
    <dbReference type="NCBI Taxonomy" id="65505"/>
    <lineage>
        <taxon>Bacteria</taxon>
        <taxon>Bacillati</taxon>
        <taxon>Actinomycetota</taxon>
        <taxon>Actinomycetes</taxon>
        <taxon>Micromonosporales</taxon>
        <taxon>Micromonosporaceae</taxon>
        <taxon>Virgisporangium</taxon>
    </lineage>
</organism>
<evidence type="ECO:0000313" key="1">
    <source>
        <dbReference type="EMBL" id="GIJ69163.1"/>
    </source>
</evidence>
<dbReference type="InterPro" id="IPR023214">
    <property type="entry name" value="HAD_sf"/>
</dbReference>
<protein>
    <recommendedName>
        <fullName evidence="3">HAD family hydrolase</fullName>
    </recommendedName>
</protein>
<keyword evidence="2" id="KW-1185">Reference proteome</keyword>
<dbReference type="SUPFAM" id="SSF56784">
    <property type="entry name" value="HAD-like"/>
    <property type="match status" value="1"/>
</dbReference>
<evidence type="ECO:0008006" key="3">
    <source>
        <dbReference type="Google" id="ProtNLM"/>
    </source>
</evidence>
<dbReference type="Gene3D" id="3.40.50.1000">
    <property type="entry name" value="HAD superfamily/HAD-like"/>
    <property type="match status" value="1"/>
</dbReference>
<proteinExistence type="predicted"/>
<accession>A0A8J4EC54</accession>
<dbReference type="EMBL" id="BOPH01000055">
    <property type="protein sequence ID" value="GIJ69163.1"/>
    <property type="molecule type" value="Genomic_DNA"/>
</dbReference>